<dbReference type="EMBL" id="LGRX02017047">
    <property type="protein sequence ID" value="KAK3261248.1"/>
    <property type="molecule type" value="Genomic_DNA"/>
</dbReference>
<dbReference type="AlphaFoldDB" id="A0AAE0FK67"/>
<protein>
    <submittedName>
        <fullName evidence="1">Uncharacterized protein</fullName>
    </submittedName>
</protein>
<accession>A0AAE0FK67</accession>
<dbReference type="Proteomes" id="UP001190700">
    <property type="component" value="Unassembled WGS sequence"/>
</dbReference>
<evidence type="ECO:0000313" key="1">
    <source>
        <dbReference type="EMBL" id="KAK3261248.1"/>
    </source>
</evidence>
<keyword evidence="2" id="KW-1185">Reference proteome</keyword>
<evidence type="ECO:0000313" key="2">
    <source>
        <dbReference type="Proteomes" id="UP001190700"/>
    </source>
</evidence>
<reference evidence="1 2" key="1">
    <citation type="journal article" date="2015" name="Genome Biol. Evol.">
        <title>Comparative Genomics of a Bacterivorous Green Alga Reveals Evolutionary Causalities and Consequences of Phago-Mixotrophic Mode of Nutrition.</title>
        <authorList>
            <person name="Burns J.A."/>
            <person name="Paasch A."/>
            <person name="Narechania A."/>
            <person name="Kim E."/>
        </authorList>
    </citation>
    <scope>NUCLEOTIDE SEQUENCE [LARGE SCALE GENOMIC DNA]</scope>
    <source>
        <strain evidence="1 2">PLY_AMNH</strain>
    </source>
</reference>
<comment type="caution">
    <text evidence="1">The sequence shown here is derived from an EMBL/GenBank/DDBJ whole genome shotgun (WGS) entry which is preliminary data.</text>
</comment>
<organism evidence="1 2">
    <name type="scientific">Cymbomonas tetramitiformis</name>
    <dbReference type="NCBI Taxonomy" id="36881"/>
    <lineage>
        <taxon>Eukaryota</taxon>
        <taxon>Viridiplantae</taxon>
        <taxon>Chlorophyta</taxon>
        <taxon>Pyramimonadophyceae</taxon>
        <taxon>Pyramimonadales</taxon>
        <taxon>Pyramimonadaceae</taxon>
        <taxon>Cymbomonas</taxon>
    </lineage>
</organism>
<gene>
    <name evidence="1" type="ORF">CYMTET_29836</name>
</gene>
<sequence>MVATRSTSSAPLRRRNLATIFDQAVARHAATPGTPTATVNSAAETSAAQFVATVRNLICTRHDEKFVAKKCFGSKNERFHGDEKNLHVIFTPIVAALREAFMAEDEPLGDLFVLDDASNTVRTESNQLLFSTLELLVHPSFQSSVGLVGELGANFSRGWEAGSTRICP</sequence>
<name>A0AAE0FK67_9CHLO</name>
<proteinExistence type="predicted"/>